<keyword evidence="1 2" id="KW-0238">DNA-binding</keyword>
<dbReference type="InterPro" id="IPR000424">
    <property type="entry name" value="Primosome_PriB/ssb"/>
</dbReference>
<proteinExistence type="predicted"/>
<sequence length="137" mass="14990">MSAFLRTASRTAAPSMARRAFSSSSPRSLARITIVGHLAGPPELKPTSTGNELLRYSVASNHGPADNRQTSWFNVTSFEGEGPRRDYLLSLPKGALVYVEGDASINAYTDSEGASRKSLNITQRHLEVLRRPQSRDE</sequence>
<evidence type="ECO:0000256" key="1">
    <source>
        <dbReference type="ARBA" id="ARBA00023125"/>
    </source>
</evidence>
<accession>A0AAJ0B4V3</accession>
<dbReference type="Proteomes" id="UP001239445">
    <property type="component" value="Unassembled WGS sequence"/>
</dbReference>
<comment type="caution">
    <text evidence="3">The sequence shown here is derived from an EMBL/GenBank/DDBJ whole genome shotgun (WGS) entry which is preliminary data.</text>
</comment>
<keyword evidence="2" id="KW-0496">Mitochondrion</keyword>
<dbReference type="GO" id="GO:0003697">
    <property type="term" value="F:single-stranded DNA binding"/>
    <property type="evidence" value="ECO:0007669"/>
    <property type="project" value="InterPro"/>
</dbReference>
<name>A0AAJ0B4V3_9PEZI</name>
<dbReference type="InterPro" id="IPR012340">
    <property type="entry name" value="NA-bd_OB-fold"/>
</dbReference>
<dbReference type="PROSITE" id="PS50935">
    <property type="entry name" value="SSB"/>
    <property type="match status" value="1"/>
</dbReference>
<dbReference type="CDD" id="cd04496">
    <property type="entry name" value="SSB_OBF"/>
    <property type="match status" value="1"/>
</dbReference>
<dbReference type="PIRSF" id="PIRSF002070">
    <property type="entry name" value="SSB"/>
    <property type="match status" value="1"/>
</dbReference>
<gene>
    <name evidence="3" type="ORF">QBC47DRAFT_390487</name>
</gene>
<dbReference type="InterPro" id="IPR011344">
    <property type="entry name" value="ssDNA-bd"/>
</dbReference>
<dbReference type="SUPFAM" id="SSF50249">
    <property type="entry name" value="Nucleic acid-binding proteins"/>
    <property type="match status" value="1"/>
</dbReference>
<evidence type="ECO:0000313" key="3">
    <source>
        <dbReference type="EMBL" id="KAK1751592.1"/>
    </source>
</evidence>
<dbReference type="AlphaFoldDB" id="A0AAJ0B4V3"/>
<comment type="subcellular location">
    <subcellularLocation>
        <location evidence="2">Mitochondrion</location>
    </subcellularLocation>
</comment>
<protein>
    <recommendedName>
        <fullName evidence="2">Single-stranded DNA-binding protein</fullName>
    </recommendedName>
</protein>
<organism evidence="3 4">
    <name type="scientific">Echria macrotheca</name>
    <dbReference type="NCBI Taxonomy" id="438768"/>
    <lineage>
        <taxon>Eukaryota</taxon>
        <taxon>Fungi</taxon>
        <taxon>Dikarya</taxon>
        <taxon>Ascomycota</taxon>
        <taxon>Pezizomycotina</taxon>
        <taxon>Sordariomycetes</taxon>
        <taxon>Sordariomycetidae</taxon>
        <taxon>Sordariales</taxon>
        <taxon>Schizotheciaceae</taxon>
        <taxon>Echria</taxon>
    </lineage>
</organism>
<evidence type="ECO:0000313" key="4">
    <source>
        <dbReference type="Proteomes" id="UP001239445"/>
    </source>
</evidence>
<reference evidence="3" key="1">
    <citation type="submission" date="2023-06" db="EMBL/GenBank/DDBJ databases">
        <title>Genome-scale phylogeny and comparative genomics of the fungal order Sordariales.</title>
        <authorList>
            <consortium name="Lawrence Berkeley National Laboratory"/>
            <person name="Hensen N."/>
            <person name="Bonometti L."/>
            <person name="Westerberg I."/>
            <person name="Brannstrom I.O."/>
            <person name="Guillou S."/>
            <person name="Cros-Aarteil S."/>
            <person name="Calhoun S."/>
            <person name="Haridas S."/>
            <person name="Kuo A."/>
            <person name="Mondo S."/>
            <person name="Pangilinan J."/>
            <person name="Riley R."/>
            <person name="Labutti K."/>
            <person name="Andreopoulos B."/>
            <person name="Lipzen A."/>
            <person name="Chen C."/>
            <person name="Yanf M."/>
            <person name="Daum C."/>
            <person name="Ng V."/>
            <person name="Clum A."/>
            <person name="Steindorff A."/>
            <person name="Ohm R."/>
            <person name="Martin F."/>
            <person name="Silar P."/>
            <person name="Natvig D."/>
            <person name="Lalanne C."/>
            <person name="Gautier V."/>
            <person name="Ament-Velasquez S.L."/>
            <person name="Kruys A."/>
            <person name="Hutchinson M.I."/>
            <person name="Powell A.J."/>
            <person name="Barry K."/>
            <person name="Miller A.N."/>
            <person name="Grigoriev I.V."/>
            <person name="Debuchy R."/>
            <person name="Gladieux P."/>
            <person name="Thoren M.H."/>
            <person name="Johannesson H."/>
        </authorList>
    </citation>
    <scope>NUCLEOTIDE SEQUENCE</scope>
    <source>
        <strain evidence="3">PSN4</strain>
    </source>
</reference>
<evidence type="ECO:0000256" key="2">
    <source>
        <dbReference type="PIRNR" id="PIRNR002070"/>
    </source>
</evidence>
<dbReference type="EMBL" id="MU839841">
    <property type="protein sequence ID" value="KAK1751592.1"/>
    <property type="molecule type" value="Genomic_DNA"/>
</dbReference>
<dbReference type="PANTHER" id="PTHR10302:SF0">
    <property type="entry name" value="SINGLE-STRANDED DNA-BINDING PROTEIN, MITOCHONDRIAL"/>
    <property type="match status" value="1"/>
</dbReference>
<dbReference type="Pfam" id="PF00436">
    <property type="entry name" value="SSB"/>
    <property type="match status" value="1"/>
</dbReference>
<dbReference type="Gene3D" id="2.40.50.140">
    <property type="entry name" value="Nucleic acid-binding proteins"/>
    <property type="match status" value="1"/>
</dbReference>
<dbReference type="GO" id="GO:0006264">
    <property type="term" value="P:mitochondrial DNA replication"/>
    <property type="evidence" value="ECO:0007669"/>
    <property type="project" value="TreeGrafter"/>
</dbReference>
<keyword evidence="4" id="KW-1185">Reference proteome</keyword>
<dbReference type="GO" id="GO:0042645">
    <property type="term" value="C:mitochondrial nucleoid"/>
    <property type="evidence" value="ECO:0007669"/>
    <property type="project" value="TreeGrafter"/>
</dbReference>
<dbReference type="PANTHER" id="PTHR10302">
    <property type="entry name" value="SINGLE-STRANDED DNA-BINDING PROTEIN"/>
    <property type="match status" value="1"/>
</dbReference>